<reference evidence="4" key="1">
    <citation type="journal article" date="2019" name="Int. J. Syst. Evol. Microbiol.">
        <title>The Global Catalogue of Microorganisms (GCM) 10K type strain sequencing project: providing services to taxonomists for standard genome sequencing and annotation.</title>
        <authorList>
            <consortium name="The Broad Institute Genomics Platform"/>
            <consortium name="The Broad Institute Genome Sequencing Center for Infectious Disease"/>
            <person name="Wu L."/>
            <person name="Ma J."/>
        </authorList>
    </citation>
    <scope>NUCLEOTIDE SEQUENCE [LARGE SCALE GENOMIC DNA]</scope>
    <source>
        <strain evidence="4">CGMCC 1.15774</strain>
    </source>
</reference>
<dbReference type="Gene3D" id="3.40.710.10">
    <property type="entry name" value="DD-peptidase/beta-lactamase superfamily"/>
    <property type="match status" value="1"/>
</dbReference>
<dbReference type="PANTHER" id="PTHR43283:SF3">
    <property type="entry name" value="BETA-LACTAMASE FAMILY PROTEIN (AFU_ORTHOLOGUE AFUA_5G07500)"/>
    <property type="match status" value="1"/>
</dbReference>
<evidence type="ECO:0000313" key="3">
    <source>
        <dbReference type="EMBL" id="MFC4221272.1"/>
    </source>
</evidence>
<accession>A0ABV8PMJ3</accession>
<protein>
    <submittedName>
        <fullName evidence="3">Serine hydrolase domain-containing protein</fullName>
        <ecNumber evidence="3">3.-.-.-</ecNumber>
    </submittedName>
</protein>
<dbReference type="Pfam" id="PF00144">
    <property type="entry name" value="Beta-lactamase"/>
    <property type="match status" value="1"/>
</dbReference>
<evidence type="ECO:0000313" key="4">
    <source>
        <dbReference type="Proteomes" id="UP001595841"/>
    </source>
</evidence>
<feature type="signal peptide" evidence="1">
    <location>
        <begin position="1"/>
        <end position="18"/>
    </location>
</feature>
<feature type="domain" description="Beta-lactamase-related" evidence="2">
    <location>
        <begin position="46"/>
        <end position="389"/>
    </location>
</feature>
<dbReference type="SUPFAM" id="SSF56601">
    <property type="entry name" value="beta-lactamase/transpeptidase-like"/>
    <property type="match status" value="1"/>
</dbReference>
<keyword evidence="3" id="KW-0378">Hydrolase</keyword>
<dbReference type="InterPro" id="IPR050789">
    <property type="entry name" value="Diverse_Enzym_Activities"/>
</dbReference>
<dbReference type="EC" id="3.-.-.-" evidence="3"/>
<dbReference type="InterPro" id="IPR012338">
    <property type="entry name" value="Beta-lactam/transpept-like"/>
</dbReference>
<name>A0ABV8PMJ3_9FLAO</name>
<dbReference type="RefSeq" id="WP_379765730.1">
    <property type="nucleotide sequence ID" value="NZ_JBHSCL010000009.1"/>
</dbReference>
<evidence type="ECO:0000259" key="2">
    <source>
        <dbReference type="Pfam" id="PF00144"/>
    </source>
</evidence>
<organism evidence="3 4">
    <name type="scientific">Flagellimonas marina</name>
    <dbReference type="NCBI Taxonomy" id="1775168"/>
    <lineage>
        <taxon>Bacteria</taxon>
        <taxon>Pseudomonadati</taxon>
        <taxon>Bacteroidota</taxon>
        <taxon>Flavobacteriia</taxon>
        <taxon>Flavobacteriales</taxon>
        <taxon>Flavobacteriaceae</taxon>
        <taxon>Flagellimonas</taxon>
    </lineage>
</organism>
<dbReference type="GO" id="GO:0016787">
    <property type="term" value="F:hydrolase activity"/>
    <property type="evidence" value="ECO:0007669"/>
    <property type="project" value="UniProtKB-KW"/>
</dbReference>
<evidence type="ECO:0000256" key="1">
    <source>
        <dbReference type="SAM" id="SignalP"/>
    </source>
</evidence>
<keyword evidence="4" id="KW-1185">Reference proteome</keyword>
<dbReference type="PROSITE" id="PS51257">
    <property type="entry name" value="PROKAR_LIPOPROTEIN"/>
    <property type="match status" value="1"/>
</dbReference>
<comment type="caution">
    <text evidence="3">The sequence shown here is derived from an EMBL/GenBank/DDBJ whole genome shotgun (WGS) entry which is preliminary data.</text>
</comment>
<dbReference type="EMBL" id="JBHSCL010000009">
    <property type="protein sequence ID" value="MFC4221272.1"/>
    <property type="molecule type" value="Genomic_DNA"/>
</dbReference>
<dbReference type="PANTHER" id="PTHR43283">
    <property type="entry name" value="BETA-LACTAMASE-RELATED"/>
    <property type="match status" value="1"/>
</dbReference>
<proteinExistence type="predicted"/>
<sequence length="406" mass="46154">MIRIKILPLLAVFLFVLAVSCNSSQQKEQKVSKDYDLVRLNRIADVQKELIAKGQVGSNQVVIFKDGEVIYDSIVNSGLKGDENITDDTLFPIWSMTKPITTVAAMILFEEGKFLLDDPIEKYLPEMANLQCLDEQGKVYPCKKSVTIFDVLAHQTGWGYYPRNIDGQHILLSDLWYQDLEDFSKSMASIPLQFEPGTRYLYGINTSILGRLIEVISKKSLYDFMKERIFIPLEMNHTKFHLTNEELKRLHPLLWTEGEVTGFYKHKYNELTYSKEPKLHFGGAGLVSTTKDYGNFCEMLLNKGTFKGHQILSPSSIDLMSTPVNPELDKGTFIGASTGFSLYNLTDPVRDGGLSPKGIFGWGGYHATLFWIDHKNNLYGLVMDRSSYSAREMFTKVRIATYQALR</sequence>
<feature type="chain" id="PRO_5045219943" evidence="1">
    <location>
        <begin position="19"/>
        <end position="406"/>
    </location>
</feature>
<dbReference type="InterPro" id="IPR001466">
    <property type="entry name" value="Beta-lactam-related"/>
</dbReference>
<gene>
    <name evidence="3" type="ORF">ACFOWS_14060</name>
</gene>
<dbReference type="Proteomes" id="UP001595841">
    <property type="component" value="Unassembled WGS sequence"/>
</dbReference>
<keyword evidence="1" id="KW-0732">Signal</keyword>